<sequence length="455" mass="48419">MDEPYDLVIVGAGPAGVAAAITAARYGLTVGLIDEYPEPGGQYFRPVPAAFRQPGPHDDDPRRTVLEEIRHLDVDLRMGTAAWGLFPERRVALSDGGSLQGRAVLVATGAYERGIGFPGWTLPGVMSAGGIQLLVKSQRVLPGRRVLLSGCGPFLLPVAADLLTAGAEVVAVLEAVPWSRTLRFGVHALASADRRRQAGHYAATLLRHRVPYVHGASIVEAMGEGGVRRARWARLDALGYPQPGTEREAEVDLVGIGFGFIPAIELLDTADAELVYDADRGGWVPTLTEALETSVPGLFAAGETAGIGGVDLALVEGRIVGLGVARRLGQSVPEEEMAGLLAQRRRLLAFASALNRTFAPPPGLTSLLREDVTVCRCDESTVAEVVRVIDRGRHHIDSLKCEVRIGMGSCQGRLCAPLCADLIVRRAGLSREAAGRLHLRPPVRPVPVTALTNMP</sequence>
<dbReference type="AlphaFoldDB" id="A0A1F6D1X5"/>
<evidence type="ECO:0000313" key="4">
    <source>
        <dbReference type="Proteomes" id="UP000178606"/>
    </source>
</evidence>
<dbReference type="GO" id="GO:0016491">
    <property type="term" value="F:oxidoreductase activity"/>
    <property type="evidence" value="ECO:0007669"/>
    <property type="project" value="UniProtKB-KW"/>
</dbReference>
<evidence type="ECO:0000259" key="2">
    <source>
        <dbReference type="Pfam" id="PF07992"/>
    </source>
</evidence>
<dbReference type="Gene3D" id="1.10.10.1100">
    <property type="entry name" value="BFD-like [2Fe-2S]-binding domain"/>
    <property type="match status" value="1"/>
</dbReference>
<protein>
    <recommendedName>
        <fullName evidence="2">FAD/NAD(P)-binding domain-containing protein</fullName>
    </recommendedName>
</protein>
<feature type="domain" description="FAD/NAD(P)-binding" evidence="2">
    <location>
        <begin position="5"/>
        <end position="307"/>
    </location>
</feature>
<evidence type="ECO:0000313" key="3">
    <source>
        <dbReference type="EMBL" id="OGG55443.1"/>
    </source>
</evidence>
<dbReference type="EMBL" id="MFKF01000077">
    <property type="protein sequence ID" value="OGG55443.1"/>
    <property type="molecule type" value="Genomic_DNA"/>
</dbReference>
<organism evidence="3 4">
    <name type="scientific">Handelsmanbacteria sp. (strain RIFCSPLOWO2_12_FULL_64_10)</name>
    <dbReference type="NCBI Taxonomy" id="1817868"/>
    <lineage>
        <taxon>Bacteria</taxon>
        <taxon>Candidatus Handelsmaniibacteriota</taxon>
    </lineage>
</organism>
<dbReference type="PIRSF" id="PIRSF037495">
    <property type="entry name" value="Opine_OX_OoxA/HcnB"/>
    <property type="match status" value="1"/>
</dbReference>
<dbReference type="Pfam" id="PF07992">
    <property type="entry name" value="Pyr_redox_2"/>
    <property type="match status" value="1"/>
</dbReference>
<comment type="caution">
    <text evidence="3">The sequence shown here is derived from an EMBL/GenBank/DDBJ whole genome shotgun (WGS) entry which is preliminary data.</text>
</comment>
<accession>A0A1F6D1X5</accession>
<keyword evidence="1" id="KW-0560">Oxidoreductase</keyword>
<dbReference type="Gene3D" id="3.50.50.60">
    <property type="entry name" value="FAD/NAD(P)-binding domain"/>
    <property type="match status" value="2"/>
</dbReference>
<dbReference type="InterPro" id="IPR023753">
    <property type="entry name" value="FAD/NAD-binding_dom"/>
</dbReference>
<dbReference type="PANTHER" id="PTHR42949">
    <property type="entry name" value="ANAEROBIC GLYCEROL-3-PHOSPHATE DEHYDROGENASE SUBUNIT B"/>
    <property type="match status" value="1"/>
</dbReference>
<dbReference type="PRINTS" id="PR00368">
    <property type="entry name" value="FADPNR"/>
</dbReference>
<dbReference type="Proteomes" id="UP000178606">
    <property type="component" value="Unassembled WGS sequence"/>
</dbReference>
<reference evidence="3 4" key="1">
    <citation type="journal article" date="2016" name="Nat. Commun.">
        <title>Thousands of microbial genomes shed light on interconnected biogeochemical processes in an aquifer system.</title>
        <authorList>
            <person name="Anantharaman K."/>
            <person name="Brown C.T."/>
            <person name="Hug L.A."/>
            <person name="Sharon I."/>
            <person name="Castelle C.J."/>
            <person name="Probst A.J."/>
            <person name="Thomas B.C."/>
            <person name="Singh A."/>
            <person name="Wilkins M.J."/>
            <person name="Karaoz U."/>
            <person name="Brodie E.L."/>
            <person name="Williams K.H."/>
            <person name="Hubbard S.S."/>
            <person name="Banfield J.F."/>
        </authorList>
    </citation>
    <scope>NUCLEOTIDE SEQUENCE [LARGE SCALE GENOMIC DNA]</scope>
    <source>
        <strain evidence="4">RIFCSPLOWO2_12_FULL_64_10</strain>
    </source>
</reference>
<proteinExistence type="predicted"/>
<name>A0A1F6D1X5_HANXR</name>
<dbReference type="InterPro" id="IPR051691">
    <property type="entry name" value="Metab_Enz_Cyan_OpOx_G3PDH"/>
</dbReference>
<dbReference type="InterPro" id="IPR036188">
    <property type="entry name" value="FAD/NAD-bd_sf"/>
</dbReference>
<dbReference type="PRINTS" id="PR00469">
    <property type="entry name" value="PNDRDTASEII"/>
</dbReference>
<dbReference type="InterPro" id="IPR041854">
    <property type="entry name" value="BFD-like_2Fe2S-bd_dom_sf"/>
</dbReference>
<gene>
    <name evidence="3" type="ORF">A3F84_14965</name>
</gene>
<dbReference type="PANTHER" id="PTHR42949:SF3">
    <property type="entry name" value="ANAEROBIC GLYCEROL-3-PHOSPHATE DEHYDROGENASE SUBUNIT B"/>
    <property type="match status" value="1"/>
</dbReference>
<evidence type="ECO:0000256" key="1">
    <source>
        <dbReference type="ARBA" id="ARBA00023002"/>
    </source>
</evidence>
<dbReference type="InterPro" id="IPR017224">
    <property type="entry name" value="Opine_Oxase_asu/HCN_bsu"/>
</dbReference>
<dbReference type="SUPFAM" id="SSF51905">
    <property type="entry name" value="FAD/NAD(P)-binding domain"/>
    <property type="match status" value="1"/>
</dbReference>